<reference evidence="2" key="1">
    <citation type="submission" date="2013-09" db="EMBL/GenBank/DDBJ databases">
        <title>Corchorus olitorius genome sequencing.</title>
        <authorList>
            <person name="Alam M."/>
            <person name="Haque M.S."/>
            <person name="Islam M.S."/>
            <person name="Emdad E.M."/>
            <person name="Islam M.M."/>
            <person name="Ahmed B."/>
            <person name="Halim A."/>
            <person name="Hossen Q.M.M."/>
            <person name="Hossain M.Z."/>
            <person name="Ahmed R."/>
            <person name="Khan M.M."/>
            <person name="Islam R."/>
            <person name="Rashid M.M."/>
            <person name="Khan S.A."/>
            <person name="Rahman M.S."/>
            <person name="Alam M."/>
            <person name="Yahiya A.S."/>
            <person name="Khan M.S."/>
            <person name="Azam M.S."/>
            <person name="Haque T."/>
            <person name="Lashkar M.Z.H."/>
            <person name="Akhand A.I."/>
            <person name="Morshed G."/>
            <person name="Roy S."/>
            <person name="Uddin K.S."/>
            <person name="Rabeya T."/>
            <person name="Hossain A.S."/>
            <person name="Chowdhury A."/>
            <person name="Snigdha A.R."/>
            <person name="Mortoza M.S."/>
            <person name="Matin S.A."/>
            <person name="Hoque S.M.E."/>
            <person name="Islam M.K."/>
            <person name="Roy D.K."/>
            <person name="Haider R."/>
            <person name="Moosa M.M."/>
            <person name="Elias S.M."/>
            <person name="Hasan A.M."/>
            <person name="Jahan S."/>
            <person name="Shafiuddin M."/>
            <person name="Mahmood N."/>
            <person name="Shommy N.S."/>
        </authorList>
    </citation>
    <scope>NUCLEOTIDE SEQUENCE [LARGE SCALE GENOMIC DNA]</scope>
    <source>
        <strain evidence="2">cv. O-4</strain>
    </source>
</reference>
<dbReference type="AlphaFoldDB" id="A0A1R3HIE7"/>
<name>A0A1R3HIE7_9ROSI</name>
<proteinExistence type="predicted"/>
<evidence type="ECO:0000313" key="2">
    <source>
        <dbReference type="Proteomes" id="UP000187203"/>
    </source>
</evidence>
<comment type="caution">
    <text evidence="1">The sequence shown here is derived from an EMBL/GenBank/DDBJ whole genome shotgun (WGS) entry which is preliminary data.</text>
</comment>
<dbReference type="EMBL" id="AWUE01020039">
    <property type="protein sequence ID" value="OMO70117.1"/>
    <property type="molecule type" value="Genomic_DNA"/>
</dbReference>
<keyword evidence="2" id="KW-1185">Reference proteome</keyword>
<dbReference type="Proteomes" id="UP000187203">
    <property type="component" value="Unassembled WGS sequence"/>
</dbReference>
<accession>A0A1R3HIE7</accession>
<gene>
    <name evidence="1" type="ORF">COLO4_28764</name>
</gene>
<evidence type="ECO:0000313" key="1">
    <source>
        <dbReference type="EMBL" id="OMO70117.1"/>
    </source>
</evidence>
<sequence length="134" mass="15143">MYAIKEALKDLFEEYRRVVNPQTSQAKGVADLIMDEQVDDDTGDAMQQFLKHQKVKSGLEANKSELDIYLQEQMKQEAGAFDVLLWWKLIVQGSLPILALQGMCLLFQLAQLLPNQHSALVEECLMSTEALSTL</sequence>
<protein>
    <submittedName>
        <fullName evidence="1">Oligoribonuclease</fullName>
    </submittedName>
</protein>
<organism evidence="1 2">
    <name type="scientific">Corchorus olitorius</name>
    <dbReference type="NCBI Taxonomy" id="93759"/>
    <lineage>
        <taxon>Eukaryota</taxon>
        <taxon>Viridiplantae</taxon>
        <taxon>Streptophyta</taxon>
        <taxon>Embryophyta</taxon>
        <taxon>Tracheophyta</taxon>
        <taxon>Spermatophyta</taxon>
        <taxon>Magnoliopsida</taxon>
        <taxon>eudicotyledons</taxon>
        <taxon>Gunneridae</taxon>
        <taxon>Pentapetalae</taxon>
        <taxon>rosids</taxon>
        <taxon>malvids</taxon>
        <taxon>Malvales</taxon>
        <taxon>Malvaceae</taxon>
        <taxon>Grewioideae</taxon>
        <taxon>Apeibeae</taxon>
        <taxon>Corchorus</taxon>
    </lineage>
</organism>